<protein>
    <submittedName>
        <fullName evidence="2">Uncharacterized protein</fullName>
    </submittedName>
</protein>
<dbReference type="Proteomes" id="UP001189429">
    <property type="component" value="Unassembled WGS sequence"/>
</dbReference>
<gene>
    <name evidence="2" type="ORF">PCOR1329_LOCUS55047</name>
</gene>
<name>A0ABN9V8Q2_9DINO</name>
<keyword evidence="3" id="KW-1185">Reference proteome</keyword>
<comment type="caution">
    <text evidence="2">The sequence shown here is derived from an EMBL/GenBank/DDBJ whole genome shotgun (WGS) entry which is preliminary data.</text>
</comment>
<feature type="region of interest" description="Disordered" evidence="1">
    <location>
        <begin position="168"/>
        <end position="205"/>
    </location>
</feature>
<evidence type="ECO:0000256" key="1">
    <source>
        <dbReference type="SAM" id="MobiDB-lite"/>
    </source>
</evidence>
<reference evidence="2" key="1">
    <citation type="submission" date="2023-10" db="EMBL/GenBank/DDBJ databases">
        <authorList>
            <person name="Chen Y."/>
            <person name="Shah S."/>
            <person name="Dougan E. K."/>
            <person name="Thang M."/>
            <person name="Chan C."/>
        </authorList>
    </citation>
    <scope>NUCLEOTIDE SEQUENCE [LARGE SCALE GENOMIC DNA]</scope>
</reference>
<evidence type="ECO:0000313" key="2">
    <source>
        <dbReference type="EMBL" id="CAK0868373.1"/>
    </source>
</evidence>
<accession>A0ABN9V8Q2</accession>
<dbReference type="EMBL" id="CAUYUJ010016739">
    <property type="protein sequence ID" value="CAK0868373.1"/>
    <property type="molecule type" value="Genomic_DNA"/>
</dbReference>
<feature type="compositionally biased region" description="Basic and acidic residues" evidence="1">
    <location>
        <begin position="186"/>
        <end position="198"/>
    </location>
</feature>
<evidence type="ECO:0000313" key="3">
    <source>
        <dbReference type="Proteomes" id="UP001189429"/>
    </source>
</evidence>
<organism evidence="2 3">
    <name type="scientific">Prorocentrum cordatum</name>
    <dbReference type="NCBI Taxonomy" id="2364126"/>
    <lineage>
        <taxon>Eukaryota</taxon>
        <taxon>Sar</taxon>
        <taxon>Alveolata</taxon>
        <taxon>Dinophyceae</taxon>
        <taxon>Prorocentrales</taxon>
        <taxon>Prorocentraceae</taxon>
        <taxon>Prorocentrum</taxon>
    </lineage>
</organism>
<proteinExistence type="predicted"/>
<sequence length="347" mass="37835">MSAWITQADVDSALGSAAAAAAGGPDRLEASNQLKQWADKGVVCTDETIRLYLALRSLLKVPGPDGKKGKVTPALMTSWKSEKFVKSETKMEIYVVSKESKPDLPNQKVKIEGKTVKIATYIIEHDKIKDLPGNFSDEKFWLVDGVVPRTARGAGVATHCSSMGSNATNDGGASWALPAPSPSRGSAEEAPRATEKARSPAGHDAQSAFGQSLLEATSAGQSLRTILVQLVNKWNESFRAGRYSSADHTNDRFAQFWLRKFVRMIKNMDEESRKQAAIRDFVKHVIKEVLEKGTRDHLGSAVLQLEAIRDNVDKLGFFPTLGKAILAMAKEDTLLNPPDFDEIVAPE</sequence>